<proteinExistence type="predicted"/>
<feature type="compositionally biased region" description="Basic residues" evidence="1">
    <location>
        <begin position="152"/>
        <end position="161"/>
    </location>
</feature>
<evidence type="ECO:0000256" key="2">
    <source>
        <dbReference type="SAM" id="SignalP"/>
    </source>
</evidence>
<feature type="compositionally biased region" description="Low complexity" evidence="1">
    <location>
        <begin position="60"/>
        <end position="72"/>
    </location>
</feature>
<feature type="chain" id="PRO_5035786626" evidence="2">
    <location>
        <begin position="17"/>
        <end position="270"/>
    </location>
</feature>
<sequence length="270" mass="28783">MLLLLLLLPSQTVASAGKKNKKNKNRKNSEKEAKEPTPAPEVVEEVFEKKIVSPNTTENAPAPAAAPVAAPAQKENKNKKKNKKGSGNSESHDVAPTVEIPQTTDAGKQSPGSDKENSSVPNGSAKKQLSVEELDYGVTAQNNEAAAGGDKKNKKKNKKGKNSNSISENTQVIAQLDQDHLDQLADDEVQAITGAAGTHSPPIQVHEVTSSEQHANGNGTTIEKQTTIEITQALDDTNISPTQFQKNVQKLVQAQLAKHDIVEIDPTVVS</sequence>
<reference evidence="3" key="2">
    <citation type="submission" date="2022-06" db="UniProtKB">
        <authorList>
            <consortium name="EnsemblMetazoa"/>
        </authorList>
    </citation>
    <scope>IDENTIFICATION</scope>
    <source>
        <strain evidence="3">DF5081</strain>
    </source>
</reference>
<dbReference type="Proteomes" id="UP000005237">
    <property type="component" value="Unassembled WGS sequence"/>
</dbReference>
<evidence type="ECO:0000256" key="1">
    <source>
        <dbReference type="SAM" id="MobiDB-lite"/>
    </source>
</evidence>
<dbReference type="AlphaFoldDB" id="A0A8R1IT68"/>
<feature type="region of interest" description="Disordered" evidence="1">
    <location>
        <begin position="1"/>
        <end position="180"/>
    </location>
</feature>
<evidence type="ECO:0000313" key="3">
    <source>
        <dbReference type="EnsemblMetazoa" id="CJA36490.1"/>
    </source>
</evidence>
<feature type="compositionally biased region" description="Polar residues" evidence="1">
    <location>
        <begin position="100"/>
        <end position="127"/>
    </location>
</feature>
<dbReference type="EnsemblMetazoa" id="CJA36490.1">
    <property type="protein sequence ID" value="CJA36490.1"/>
    <property type="gene ID" value="WBGene00212337"/>
</dbReference>
<feature type="signal peptide" evidence="2">
    <location>
        <begin position="1"/>
        <end position="16"/>
    </location>
</feature>
<evidence type="ECO:0000313" key="4">
    <source>
        <dbReference type="Proteomes" id="UP000005237"/>
    </source>
</evidence>
<keyword evidence="4" id="KW-1185">Reference proteome</keyword>
<protein>
    <submittedName>
        <fullName evidence="3">Uncharacterized protein</fullName>
    </submittedName>
</protein>
<organism evidence="3 4">
    <name type="scientific">Caenorhabditis japonica</name>
    <dbReference type="NCBI Taxonomy" id="281687"/>
    <lineage>
        <taxon>Eukaryota</taxon>
        <taxon>Metazoa</taxon>
        <taxon>Ecdysozoa</taxon>
        <taxon>Nematoda</taxon>
        <taxon>Chromadorea</taxon>
        <taxon>Rhabditida</taxon>
        <taxon>Rhabditina</taxon>
        <taxon>Rhabditomorpha</taxon>
        <taxon>Rhabditoidea</taxon>
        <taxon>Rhabditidae</taxon>
        <taxon>Peloderinae</taxon>
        <taxon>Caenorhabditis</taxon>
    </lineage>
</organism>
<name>A0A8R1IT68_CAEJA</name>
<keyword evidence="2" id="KW-0732">Signal</keyword>
<reference evidence="4" key="1">
    <citation type="submission" date="2010-08" db="EMBL/GenBank/DDBJ databases">
        <authorList>
            <consortium name="Caenorhabditis japonica Sequencing Consortium"/>
            <person name="Wilson R.K."/>
        </authorList>
    </citation>
    <scope>NUCLEOTIDE SEQUENCE [LARGE SCALE GENOMIC DNA]</scope>
    <source>
        <strain evidence="4">DF5081</strain>
    </source>
</reference>
<accession>A0A8R1IT68</accession>